<feature type="modified residue" description="N6-(pyridoxal phosphate)lysine" evidence="11">
    <location>
        <position position="193"/>
    </location>
</feature>
<evidence type="ECO:0000313" key="13">
    <source>
        <dbReference type="EMBL" id="AKA36088.1"/>
    </source>
</evidence>
<gene>
    <name evidence="13" type="ORF">VC82_2516</name>
</gene>
<comment type="catalytic activity">
    <reaction evidence="7">
        <text>GDP-alpha-D-perosamine + 2-oxoglutarate = GDP-4-dehydro-alpha-D-rhamnose + L-glutamate</text>
        <dbReference type="Rhea" id="RHEA:36779"/>
        <dbReference type="ChEBI" id="CHEBI:16810"/>
        <dbReference type="ChEBI" id="CHEBI:29985"/>
        <dbReference type="ChEBI" id="CHEBI:57964"/>
        <dbReference type="ChEBI" id="CHEBI:73996"/>
        <dbReference type="EC" id="2.6.1.102"/>
    </reaction>
</comment>
<dbReference type="PANTHER" id="PTHR30244:SF34">
    <property type="entry name" value="DTDP-4-AMINO-4,6-DIDEOXYGALACTOSE TRANSAMINASE"/>
    <property type="match status" value="1"/>
</dbReference>
<evidence type="ECO:0000256" key="9">
    <source>
        <dbReference type="ARBA" id="ARBA00074221"/>
    </source>
</evidence>
<evidence type="ECO:0000256" key="12">
    <source>
        <dbReference type="RuleBase" id="RU004508"/>
    </source>
</evidence>
<dbReference type="GO" id="GO:0102933">
    <property type="term" value="F:GDP-4-dehydro-6-deoxy-D-mannose-4-aminotransferase activity"/>
    <property type="evidence" value="ECO:0007669"/>
    <property type="project" value="UniProtKB-EC"/>
</dbReference>
<comment type="cofactor">
    <cofactor evidence="1">
        <name>pyridoxal 5'-phosphate</name>
        <dbReference type="ChEBI" id="CHEBI:597326"/>
    </cofactor>
</comment>
<evidence type="ECO:0000313" key="14">
    <source>
        <dbReference type="Proteomes" id="UP000032726"/>
    </source>
</evidence>
<evidence type="ECO:0000256" key="8">
    <source>
        <dbReference type="ARBA" id="ARBA00066317"/>
    </source>
</evidence>
<dbReference type="InterPro" id="IPR015424">
    <property type="entry name" value="PyrdxlP-dep_Trfase"/>
</dbReference>
<dbReference type="GO" id="GO:0000271">
    <property type="term" value="P:polysaccharide biosynthetic process"/>
    <property type="evidence" value="ECO:0007669"/>
    <property type="project" value="TreeGrafter"/>
</dbReference>
<dbReference type="KEGG" id="mlt:VC82_2516"/>
<dbReference type="FunFam" id="3.40.640.10:FF:000090">
    <property type="entry name" value="Pyridoxal phosphate-dependent aminotransferase"/>
    <property type="match status" value="1"/>
</dbReference>
<evidence type="ECO:0000256" key="4">
    <source>
        <dbReference type="ARBA" id="ARBA00022679"/>
    </source>
</evidence>
<dbReference type="PATRIC" id="fig|516051.4.peg.2581"/>
<protein>
    <recommendedName>
        <fullName evidence="9">GDP-perosamine synthase</fullName>
        <ecNumber evidence="8">2.6.1.102</ecNumber>
    </recommendedName>
</protein>
<evidence type="ECO:0000256" key="1">
    <source>
        <dbReference type="ARBA" id="ARBA00001933"/>
    </source>
</evidence>
<dbReference type="CDD" id="cd00616">
    <property type="entry name" value="AHBA_syn"/>
    <property type="match status" value="1"/>
</dbReference>
<dbReference type="Gene3D" id="3.90.1150.10">
    <property type="entry name" value="Aspartate Aminotransferase, domain 1"/>
    <property type="match status" value="1"/>
</dbReference>
<keyword evidence="3 13" id="KW-0032">Aminotransferase</keyword>
<dbReference type="PIRSF" id="PIRSF000390">
    <property type="entry name" value="PLP_StrS"/>
    <property type="match status" value="1"/>
</dbReference>
<dbReference type="SUPFAM" id="SSF53383">
    <property type="entry name" value="PLP-dependent transferases"/>
    <property type="match status" value="1"/>
</dbReference>
<keyword evidence="5 11" id="KW-0663">Pyridoxal phosphate</keyword>
<dbReference type="Gene3D" id="3.40.640.10">
    <property type="entry name" value="Type I PLP-dependent aspartate aminotransferase-like (Major domain)"/>
    <property type="match status" value="1"/>
</dbReference>
<proteinExistence type="inferred from homology"/>
<keyword evidence="14" id="KW-1185">Reference proteome</keyword>
<dbReference type="InterPro" id="IPR015422">
    <property type="entry name" value="PyrdxlP-dep_Trfase_small"/>
</dbReference>
<dbReference type="RefSeq" id="WP_313777700.1">
    <property type="nucleotide sequence ID" value="NZ_CP011071.1"/>
</dbReference>
<evidence type="ECO:0000256" key="7">
    <source>
        <dbReference type="ARBA" id="ARBA00051587"/>
    </source>
</evidence>
<dbReference type="EMBL" id="CP011071">
    <property type="protein sequence ID" value="AKA36088.1"/>
    <property type="molecule type" value="Genomic_DNA"/>
</dbReference>
<accession>A0A0D5YW62</accession>
<dbReference type="GO" id="GO:0030170">
    <property type="term" value="F:pyridoxal phosphate binding"/>
    <property type="evidence" value="ECO:0007669"/>
    <property type="project" value="TreeGrafter"/>
</dbReference>
<evidence type="ECO:0000256" key="11">
    <source>
        <dbReference type="PIRSR" id="PIRSR000390-2"/>
    </source>
</evidence>
<evidence type="ECO:0000256" key="5">
    <source>
        <dbReference type="ARBA" id="ARBA00022898"/>
    </source>
</evidence>
<dbReference type="InterPro" id="IPR015421">
    <property type="entry name" value="PyrdxlP-dep_Trfase_major"/>
</dbReference>
<dbReference type="Proteomes" id="UP000032726">
    <property type="component" value="Chromosome"/>
</dbReference>
<dbReference type="AlphaFoldDB" id="A0A0D5YW62"/>
<evidence type="ECO:0000256" key="6">
    <source>
        <dbReference type="ARBA" id="ARBA00037999"/>
    </source>
</evidence>
<organism evidence="13 14">
    <name type="scientific">Flagellimonas lutaonensis</name>
    <dbReference type="NCBI Taxonomy" id="516051"/>
    <lineage>
        <taxon>Bacteria</taxon>
        <taxon>Pseudomonadati</taxon>
        <taxon>Bacteroidota</taxon>
        <taxon>Flavobacteriia</taxon>
        <taxon>Flavobacteriales</taxon>
        <taxon>Flavobacteriaceae</taxon>
        <taxon>Flagellimonas</taxon>
    </lineage>
</organism>
<evidence type="ECO:0000256" key="3">
    <source>
        <dbReference type="ARBA" id="ARBA00022576"/>
    </source>
</evidence>
<comment type="similarity">
    <text evidence="6 12">Belongs to the DegT/DnrJ/EryC1 family.</text>
</comment>
<dbReference type="STRING" id="516051.VC82_2516"/>
<dbReference type="Pfam" id="PF01041">
    <property type="entry name" value="DegT_DnrJ_EryC1"/>
    <property type="match status" value="1"/>
</dbReference>
<reference evidence="13 14" key="1">
    <citation type="submission" date="2015-03" db="EMBL/GenBank/DDBJ databases">
        <title>Complete genome sequence of Muricauda lutaonensis CC-HSB-11T, isolated from a coastal hot spring.</title>
        <authorList>
            <person name="Kim K.M."/>
        </authorList>
    </citation>
    <scope>NUCLEOTIDE SEQUENCE [LARGE SCALE GENOMIC DNA]</scope>
    <source>
        <strain evidence="13 14">CC-HSB-11</strain>
    </source>
</reference>
<keyword evidence="4 13" id="KW-0808">Transferase</keyword>
<comment type="pathway">
    <text evidence="2">Bacterial outer membrane biogenesis; LPS O-antigen biosynthesis.</text>
</comment>
<dbReference type="HOGENOM" id="CLU_033332_2_1_10"/>
<dbReference type="PANTHER" id="PTHR30244">
    <property type="entry name" value="TRANSAMINASE"/>
    <property type="match status" value="1"/>
</dbReference>
<evidence type="ECO:0000256" key="2">
    <source>
        <dbReference type="ARBA" id="ARBA00005125"/>
    </source>
</evidence>
<evidence type="ECO:0000256" key="10">
    <source>
        <dbReference type="PIRSR" id="PIRSR000390-1"/>
    </source>
</evidence>
<feature type="active site" description="Proton acceptor" evidence="10">
    <location>
        <position position="193"/>
    </location>
</feature>
<dbReference type="EC" id="2.6.1.102" evidence="8"/>
<dbReference type="InterPro" id="IPR000653">
    <property type="entry name" value="DegT/StrS_aminotransferase"/>
</dbReference>
<name>A0A0D5YW62_9FLAO</name>
<sequence>MITKTRIWLSSPHMGGTEERYVKEAFDTNWIAPLGPNVTFFEKSLEEYVGGDVHVAALSAGTAAIHLALQILGVSHGDEVICQSMTFSASANPITYLGATPVFIDSERKTWNLSPELVERAILNGISKGKKPRAIVAVHLYGMPYQIAEIAEISQKYAIPVIEDSAEALGSTYHEKKCGQFGDIGILSFNGNKIITTSGGGALLSKDPEIKEKAVFLATQARDNAPHYQHSAVGYNYRMSNVLAGIGRGQMEVIDDRVMARRANYNFYKERLAGFDQISFLDEPAGFFSNRWLTCILTDAYETREQLRLALAKEDIESRPLWKPMHLQPVFENSPSFTDGTAEDLFNRGLCLPSGSNLLEEDLERTISVIKKVLDQ</sequence>